<evidence type="ECO:0000259" key="5">
    <source>
        <dbReference type="Pfam" id="PF02631"/>
    </source>
</evidence>
<name>F3L3B6_9GAMM</name>
<dbReference type="OrthoDB" id="7066780at2"/>
<comment type="caution">
    <text evidence="7">The sequence shown here is derived from an EMBL/GenBank/DDBJ whole genome shotgun (WGS) entry which is preliminary data.</text>
</comment>
<evidence type="ECO:0000256" key="4">
    <source>
        <dbReference type="ARBA" id="ARBA00022490"/>
    </source>
</evidence>
<keyword evidence="8" id="KW-1185">Reference proteome</keyword>
<dbReference type="GO" id="GO:0006282">
    <property type="term" value="P:regulation of DNA repair"/>
    <property type="evidence" value="ECO:0007669"/>
    <property type="project" value="InterPro"/>
</dbReference>
<dbReference type="InterPro" id="IPR053924">
    <property type="entry name" value="RecX_HTH_2nd"/>
</dbReference>
<dbReference type="RefSeq" id="WP_009576283.1">
    <property type="nucleotide sequence ID" value="NZ_AEIG01000062.1"/>
</dbReference>
<dbReference type="InterPro" id="IPR036388">
    <property type="entry name" value="WH-like_DNA-bd_sf"/>
</dbReference>
<dbReference type="Proteomes" id="UP000005615">
    <property type="component" value="Unassembled WGS sequence"/>
</dbReference>
<feature type="domain" description="RecX third three-helical" evidence="6">
    <location>
        <begin position="92"/>
        <end position="141"/>
    </location>
</feature>
<dbReference type="InterPro" id="IPR003783">
    <property type="entry name" value="Regulatory_RecX"/>
</dbReference>
<dbReference type="Pfam" id="PF02631">
    <property type="entry name" value="RecX_HTH2"/>
    <property type="match status" value="1"/>
</dbReference>
<proteinExistence type="inferred from homology"/>
<keyword evidence="4" id="KW-0963">Cytoplasm</keyword>
<gene>
    <name evidence="7" type="ORF">IMCC3088_2108</name>
</gene>
<comment type="similarity">
    <text evidence="2">Belongs to the RecX family.</text>
</comment>
<evidence type="ECO:0000256" key="1">
    <source>
        <dbReference type="ARBA" id="ARBA00004496"/>
    </source>
</evidence>
<dbReference type="EMBL" id="AEIG01000062">
    <property type="protein sequence ID" value="EGG29188.1"/>
    <property type="molecule type" value="Genomic_DNA"/>
</dbReference>
<sequence>MDYLARREHSQHELRTKALRRLGAQAEVDIEEALVALADEGLQSDERFAEGLCRHRINKGYGPNTLQQLAREKGITKEQLSDALEALAPDWFDCAQETLNKKFAKPIDASLDYAGRRKELQKRMRFLSYRGYPTSVISAVVAADDGYND</sequence>
<comment type="subcellular location">
    <subcellularLocation>
        <location evidence="1">Cytoplasm</location>
    </subcellularLocation>
</comment>
<dbReference type="PANTHER" id="PTHR33602:SF1">
    <property type="entry name" value="REGULATORY PROTEIN RECX FAMILY PROTEIN"/>
    <property type="match status" value="1"/>
</dbReference>
<organism evidence="7 8">
    <name type="scientific">Aequoribacter fuscus</name>
    <dbReference type="NCBI Taxonomy" id="2518989"/>
    <lineage>
        <taxon>Bacteria</taxon>
        <taxon>Pseudomonadati</taxon>
        <taxon>Pseudomonadota</taxon>
        <taxon>Gammaproteobacteria</taxon>
        <taxon>Cellvibrionales</taxon>
        <taxon>Halieaceae</taxon>
        <taxon>Aequoribacter</taxon>
    </lineage>
</organism>
<reference evidence="7 8" key="1">
    <citation type="journal article" date="2011" name="J. Bacteriol.">
        <title>Genome sequence of strain IMCC3088, a proteorhodopsin-containing marine bacterium belonging to the OM60/NOR5 clade.</title>
        <authorList>
            <person name="Jang Y."/>
            <person name="Oh H.M."/>
            <person name="Kang I."/>
            <person name="Lee K."/>
            <person name="Yang S.J."/>
            <person name="Cho J.C."/>
        </authorList>
    </citation>
    <scope>NUCLEOTIDE SEQUENCE [LARGE SCALE GENOMIC DNA]</scope>
    <source>
        <strain evidence="7 8">IMCC3088</strain>
    </source>
</reference>
<dbReference type="Pfam" id="PF21981">
    <property type="entry name" value="RecX_HTH3"/>
    <property type="match status" value="1"/>
</dbReference>
<accession>F3L3B6</accession>
<dbReference type="PANTHER" id="PTHR33602">
    <property type="entry name" value="REGULATORY PROTEIN RECX FAMILY PROTEIN"/>
    <property type="match status" value="1"/>
</dbReference>
<dbReference type="AlphaFoldDB" id="F3L3B6"/>
<dbReference type="STRING" id="2518989.IMCC3088_2108"/>
<dbReference type="GO" id="GO:0005737">
    <property type="term" value="C:cytoplasm"/>
    <property type="evidence" value="ECO:0007669"/>
    <property type="project" value="UniProtKB-SubCell"/>
</dbReference>
<evidence type="ECO:0000256" key="2">
    <source>
        <dbReference type="ARBA" id="ARBA00009695"/>
    </source>
</evidence>
<protein>
    <recommendedName>
        <fullName evidence="3">Regulatory protein RecX</fullName>
    </recommendedName>
</protein>
<evidence type="ECO:0000256" key="3">
    <source>
        <dbReference type="ARBA" id="ARBA00018111"/>
    </source>
</evidence>
<evidence type="ECO:0000313" key="8">
    <source>
        <dbReference type="Proteomes" id="UP000005615"/>
    </source>
</evidence>
<dbReference type="eggNOG" id="COG2137">
    <property type="taxonomic scope" value="Bacteria"/>
</dbReference>
<evidence type="ECO:0000259" key="6">
    <source>
        <dbReference type="Pfam" id="PF21981"/>
    </source>
</evidence>
<feature type="domain" description="RecX second three-helical" evidence="5">
    <location>
        <begin position="44"/>
        <end position="84"/>
    </location>
</feature>
<dbReference type="InterPro" id="IPR053925">
    <property type="entry name" value="RecX_HTH_3rd"/>
</dbReference>
<dbReference type="Gene3D" id="1.10.10.10">
    <property type="entry name" value="Winged helix-like DNA-binding domain superfamily/Winged helix DNA-binding domain"/>
    <property type="match status" value="3"/>
</dbReference>
<evidence type="ECO:0000313" key="7">
    <source>
        <dbReference type="EMBL" id="EGG29188.1"/>
    </source>
</evidence>